<protein>
    <recommendedName>
        <fullName evidence="1">3'-5' exonuclease domain-containing protein</fullName>
    </recommendedName>
</protein>
<dbReference type="InterPro" id="IPR012337">
    <property type="entry name" value="RNaseH-like_sf"/>
</dbReference>
<dbReference type="GO" id="GO:0006139">
    <property type="term" value="P:nucleobase-containing compound metabolic process"/>
    <property type="evidence" value="ECO:0007669"/>
    <property type="project" value="InterPro"/>
</dbReference>
<dbReference type="Proteomes" id="UP000696485">
    <property type="component" value="Unassembled WGS sequence"/>
</dbReference>
<dbReference type="GO" id="GO:0008408">
    <property type="term" value="F:3'-5' exonuclease activity"/>
    <property type="evidence" value="ECO:0007669"/>
    <property type="project" value="InterPro"/>
</dbReference>
<reference evidence="2" key="1">
    <citation type="journal article" date="2020" name="Fungal Divers.">
        <title>Resolving the Mortierellaceae phylogeny through synthesis of multi-gene phylogenetics and phylogenomics.</title>
        <authorList>
            <person name="Vandepol N."/>
            <person name="Liber J."/>
            <person name="Desiro A."/>
            <person name="Na H."/>
            <person name="Kennedy M."/>
            <person name="Barry K."/>
            <person name="Grigoriev I.V."/>
            <person name="Miller A.N."/>
            <person name="O'Donnell K."/>
            <person name="Stajich J.E."/>
            <person name="Bonito G."/>
        </authorList>
    </citation>
    <scope>NUCLEOTIDE SEQUENCE</scope>
    <source>
        <strain evidence="2">NVP1</strain>
    </source>
</reference>
<evidence type="ECO:0000259" key="1">
    <source>
        <dbReference type="Pfam" id="PF01612"/>
    </source>
</evidence>
<dbReference type="EMBL" id="JAAAUY010000100">
    <property type="protein sequence ID" value="KAF9335430.1"/>
    <property type="molecule type" value="Genomic_DNA"/>
</dbReference>
<organism evidence="2 3">
    <name type="scientific">Podila minutissima</name>
    <dbReference type="NCBI Taxonomy" id="64525"/>
    <lineage>
        <taxon>Eukaryota</taxon>
        <taxon>Fungi</taxon>
        <taxon>Fungi incertae sedis</taxon>
        <taxon>Mucoromycota</taxon>
        <taxon>Mortierellomycotina</taxon>
        <taxon>Mortierellomycetes</taxon>
        <taxon>Mortierellales</taxon>
        <taxon>Mortierellaceae</taxon>
        <taxon>Podila</taxon>
    </lineage>
</organism>
<dbReference type="InterPro" id="IPR002562">
    <property type="entry name" value="3'-5'_exonuclease_dom"/>
</dbReference>
<dbReference type="SUPFAM" id="SSF53098">
    <property type="entry name" value="Ribonuclease H-like"/>
    <property type="match status" value="1"/>
</dbReference>
<name>A0A9P5VPG4_9FUNG</name>
<proteinExistence type="predicted"/>
<dbReference type="InterPro" id="IPR036397">
    <property type="entry name" value="RNaseH_sf"/>
</dbReference>
<dbReference type="Gene3D" id="3.30.420.10">
    <property type="entry name" value="Ribonuclease H-like superfamily/Ribonuclease H"/>
    <property type="match status" value="1"/>
</dbReference>
<keyword evidence="3" id="KW-1185">Reference proteome</keyword>
<evidence type="ECO:0000313" key="3">
    <source>
        <dbReference type="Proteomes" id="UP000696485"/>
    </source>
</evidence>
<gene>
    <name evidence="2" type="ORF">BG006_000068</name>
</gene>
<dbReference type="AlphaFoldDB" id="A0A9P5VPG4"/>
<feature type="domain" description="3'-5' exonuclease" evidence="1">
    <location>
        <begin position="128"/>
        <end position="214"/>
    </location>
</feature>
<dbReference type="GO" id="GO:0003676">
    <property type="term" value="F:nucleic acid binding"/>
    <property type="evidence" value="ECO:0007669"/>
    <property type="project" value="InterPro"/>
</dbReference>
<evidence type="ECO:0000313" key="2">
    <source>
        <dbReference type="EMBL" id="KAF9335430.1"/>
    </source>
</evidence>
<comment type="caution">
    <text evidence="2">The sequence shown here is derived from an EMBL/GenBank/DDBJ whole genome shotgun (WGS) entry which is preliminary data.</text>
</comment>
<dbReference type="Pfam" id="PF01612">
    <property type="entry name" value="DNA_pol_A_exo1"/>
    <property type="match status" value="1"/>
</dbReference>
<accession>A0A9P5VPG4</accession>
<sequence>MWKRSLRHSQLLARSRSTRIQPCSRTVRDHPWARALESQSIVVRHAWNWTKIKPDPKNPFFAKRSTNNSPQTAVILMRNADIPMLQIRPPVFMPATSEQVQHTLNILLFMSDFNIEPRPLAFNVLACSSTGLIHYIQIANQHLSLILPTYNITNGGCNPELIPTLLKTFLESAAYTKVGFGAYEDTLRIQDQYGITCKNILDTHWMAKVMGVGSANVGMLHDVFSDVHDVYIPGSISQLKNKGTPRAKAGAGAGSESEQLIDPRRWDWESHGNIELDRELVRCIAQDAFVTLSMYDNIINKKFKHGYQPPWTDPRQAALLARDFLLTSLPRGTLLPVRSIQHLLKGPFMSPDINMIDRDARALALVKHLIDQQDLNPDKADTTPFTFRDPSVLGRLVALPGVRSSEAILANHQSKKTLAAAFGCRIDELRLMQDSDIARKPDKIQDLECFLGVYDWLEFLPGAELDRIPARSVARDGSAVAGGRKEATLVALFLNFGTMAARHKEQPARTKQWVLQRIERLIQQGALLRDDGVIRIEPRFLRQLKRIERQEDRQRVVENKALMAN</sequence>